<dbReference type="PANTHER" id="PTHR43649:SF11">
    <property type="entry name" value="ABC TRANSPORTER SUBSTRATE-BINDING PROTEIN YESO-RELATED"/>
    <property type="match status" value="1"/>
</dbReference>
<dbReference type="GO" id="GO:0042597">
    <property type="term" value="C:periplasmic space"/>
    <property type="evidence" value="ECO:0007669"/>
    <property type="project" value="UniProtKB-SubCell"/>
</dbReference>
<proteinExistence type="inferred from homology"/>
<evidence type="ECO:0000313" key="6">
    <source>
        <dbReference type="Proteomes" id="UP000236959"/>
    </source>
</evidence>
<dbReference type="Gene3D" id="3.40.190.10">
    <property type="entry name" value="Periplasmic binding protein-like II"/>
    <property type="match status" value="2"/>
</dbReference>
<feature type="chain" id="PRO_5015517375" evidence="4">
    <location>
        <begin position="24"/>
        <end position="425"/>
    </location>
</feature>
<evidence type="ECO:0000256" key="3">
    <source>
        <dbReference type="ARBA" id="ARBA00022764"/>
    </source>
</evidence>
<protein>
    <submittedName>
        <fullName evidence="5">Oligogalacturonide transport system substrate-binding protein</fullName>
    </submittedName>
</protein>
<comment type="caution">
    <text evidence="5">The sequence shown here is derived from an EMBL/GenBank/DDBJ whole genome shotgun (WGS) entry which is preliminary data.</text>
</comment>
<dbReference type="InterPro" id="IPR006059">
    <property type="entry name" value="SBP"/>
</dbReference>
<evidence type="ECO:0000256" key="1">
    <source>
        <dbReference type="ARBA" id="ARBA00004418"/>
    </source>
</evidence>
<dbReference type="PANTHER" id="PTHR43649">
    <property type="entry name" value="ARABINOSE-BINDING PROTEIN-RELATED"/>
    <property type="match status" value="1"/>
</dbReference>
<dbReference type="Pfam" id="PF01547">
    <property type="entry name" value="SBP_bac_1"/>
    <property type="match status" value="1"/>
</dbReference>
<dbReference type="InterPro" id="IPR050490">
    <property type="entry name" value="Bact_solute-bd_prot1"/>
</dbReference>
<evidence type="ECO:0000256" key="2">
    <source>
        <dbReference type="ARBA" id="ARBA00008520"/>
    </source>
</evidence>
<dbReference type="AlphaFoldDB" id="A0A2S3UJP6"/>
<sequence length="425" mass="45794">MTGLKLGLGALLTATALATTVCAAGAVELRMSWWGGDSRHEATQAALKVCGEKHGHTIKPEFTGWSGHLEKVTTQIAGGTEADIMQINWPWLPLFSSNGEGFADLKELSGVIELDNWTDAQLDSTSVNGHINGLPVSTTGRVFFFNKTTFDKAGVPLPATWDELFAAARQIRENLGEEYYPLNAIKETAALLVSLYTTQQTGKDLIDPATVTVAWTPEELAAGIELYGKMMKSGVTMTQEEANAAGNANLYEKPEWTDGRIAGSYEWDSTYFKFSDPLQEGQNLVPVKILTGEGAQTEGIYRKPSMMFSISKRSENQEAAGQILNCLLNEPEGIEALGTTRGLPASKAASSQLKDAGSIKPELADANAIIMAASGPTVSPLNEHPDVRAIFLDTLEEYAYGQIDANAAAEQIIDGVNEAIEEYRP</sequence>
<dbReference type="OrthoDB" id="7317090at2"/>
<accession>A0A2S3UJP6</accession>
<dbReference type="SUPFAM" id="SSF53850">
    <property type="entry name" value="Periplasmic binding protein-like II"/>
    <property type="match status" value="1"/>
</dbReference>
<keyword evidence="3" id="KW-0574">Periplasm</keyword>
<feature type="signal peptide" evidence="4">
    <location>
        <begin position="1"/>
        <end position="23"/>
    </location>
</feature>
<gene>
    <name evidence="5" type="ORF">CLV41_12041</name>
</gene>
<comment type="subcellular location">
    <subcellularLocation>
        <location evidence="1">Periplasm</location>
    </subcellularLocation>
</comment>
<dbReference type="RefSeq" id="WP_103225493.1">
    <property type="nucleotide sequence ID" value="NZ_PPCN01000020.1"/>
</dbReference>
<reference evidence="5 6" key="1">
    <citation type="submission" date="2018-01" db="EMBL/GenBank/DDBJ databases">
        <title>Genomic Encyclopedia of Archaeal and Bacterial Type Strains, Phase II (KMG-II): from individual species to whole genera.</title>
        <authorList>
            <person name="Goeker M."/>
        </authorList>
    </citation>
    <scope>NUCLEOTIDE SEQUENCE [LARGE SCALE GENOMIC DNA]</scope>
    <source>
        <strain evidence="5 6">DSM 17023</strain>
    </source>
</reference>
<evidence type="ECO:0000256" key="4">
    <source>
        <dbReference type="SAM" id="SignalP"/>
    </source>
</evidence>
<keyword evidence="6" id="KW-1185">Reference proteome</keyword>
<dbReference type="Proteomes" id="UP000236959">
    <property type="component" value="Unassembled WGS sequence"/>
</dbReference>
<dbReference type="EMBL" id="PPCN01000020">
    <property type="protein sequence ID" value="POF27881.1"/>
    <property type="molecule type" value="Genomic_DNA"/>
</dbReference>
<keyword evidence="4" id="KW-0732">Signal</keyword>
<comment type="similarity">
    <text evidence="2">Belongs to the bacterial solute-binding protein 1 family.</text>
</comment>
<evidence type="ECO:0000313" key="5">
    <source>
        <dbReference type="EMBL" id="POF27881.1"/>
    </source>
</evidence>
<name>A0A2S3UJP6_9HYPH</name>
<organism evidence="5 6">
    <name type="scientific">Roseibium marinum</name>
    <dbReference type="NCBI Taxonomy" id="281252"/>
    <lineage>
        <taxon>Bacteria</taxon>
        <taxon>Pseudomonadati</taxon>
        <taxon>Pseudomonadota</taxon>
        <taxon>Alphaproteobacteria</taxon>
        <taxon>Hyphomicrobiales</taxon>
        <taxon>Stappiaceae</taxon>
        <taxon>Roseibium</taxon>
    </lineage>
</organism>